<gene>
    <name evidence="1" type="ORF">HG542_08320</name>
</gene>
<evidence type="ECO:0000313" key="2">
    <source>
        <dbReference type="Proteomes" id="UP000587462"/>
    </source>
</evidence>
<keyword evidence="2" id="KW-1185">Reference proteome</keyword>
<evidence type="ECO:0000313" key="1">
    <source>
        <dbReference type="EMBL" id="NVK77671.1"/>
    </source>
</evidence>
<protein>
    <recommendedName>
        <fullName evidence="3">Secreted protein</fullName>
    </recommendedName>
</protein>
<organism evidence="1 2">
    <name type="scientific">Streptomyces morookaense</name>
    <name type="common">Streptoverticillium morookaense</name>
    <dbReference type="NCBI Taxonomy" id="1970"/>
    <lineage>
        <taxon>Bacteria</taxon>
        <taxon>Bacillati</taxon>
        <taxon>Actinomycetota</taxon>
        <taxon>Actinomycetes</taxon>
        <taxon>Kitasatosporales</taxon>
        <taxon>Streptomycetaceae</taxon>
        <taxon>Streptomyces</taxon>
    </lineage>
</organism>
<dbReference type="Proteomes" id="UP000587462">
    <property type="component" value="Unassembled WGS sequence"/>
</dbReference>
<name>A0A7Y7E6S3_STRMO</name>
<proteinExistence type="predicted"/>
<sequence length="746" mass="79431">MRTRRTVGKTDSRRGARPVVTGAASVLLSMGMGMGMALPAGTAHAVGTGTRTAADTAPRIDLKVLVVDDGGPSVEAIRSTLDAAGTPYTRVDLTDPARQKIDDAFLADTVDGRARAKYQGIVLPDDNPFGGSSAEMAALAGYEKRFGIRQVDAYTYARPAVGLNVPADSGYAGTLDGKTAQVTPAGATGSFGYLRKNVPFEDNDPNVNESYGYISTPLAQQPDGASYTTLLDAPIPGGTGRGSLIGQYNHDGRSELVVTFVANQYQAQYRLVSRGIVEWLTQGVHLGASRNYFAVHVDDMFASDDRWDTKLKCTPGDVDCPGNPTPEHPALRMTAADAQYAKQWSQSHHLPLDFAFNGVGSVEYRSEHGGLPDPLLQQLTADQKSFRWINHTYTHAFLGCVQNTTVVPWKCATDAAGKTQWVSGRNISDEINTNRAWAAREGLAVDNDELITGEHSGLKMLPQQTQDNPELGPVLAKSGVAWIGSDTSREPQQRLVGPALTVPRYPMNVFYNAGTAQEETDEYNWLYTKKSDGGSGTCENSKVTTCLPKPLDVKTGFGTYITPLETRIALGHVLANDPRPHFMHQSNLSEERIGYKVLENVLSDYAGLFADNTPVVNLRMRDIGTELSKRAAWNAALAAGKVTAYRIGNAVTVTAPAGVQTLATLPDGTLQGGTAFGAAYAGSRWAWAAPAAGQGTLDFTLPAGSTPVLHKHGGAAAPVQAPAAALPVPRGVSHPVPYGPAATARR</sequence>
<dbReference type="AlphaFoldDB" id="A0A7Y7E6S3"/>
<accession>A0A7Y7E6S3</accession>
<reference evidence="1 2" key="1">
    <citation type="submission" date="2020-04" db="EMBL/GenBank/DDBJ databases">
        <title>Draft Genome Sequence of Streptomyces morookaense DSM 40503, an 8-azaguanine-producing strain.</title>
        <authorList>
            <person name="Qi J."/>
            <person name="Gao J.-M."/>
        </authorList>
    </citation>
    <scope>NUCLEOTIDE SEQUENCE [LARGE SCALE GENOMIC DNA]</scope>
    <source>
        <strain evidence="1 2">DSM 40503</strain>
    </source>
</reference>
<dbReference type="RefSeq" id="WP_171079455.1">
    <property type="nucleotide sequence ID" value="NZ_BNBU01000001.1"/>
</dbReference>
<comment type="caution">
    <text evidence="1">The sequence shown here is derived from an EMBL/GenBank/DDBJ whole genome shotgun (WGS) entry which is preliminary data.</text>
</comment>
<evidence type="ECO:0008006" key="3">
    <source>
        <dbReference type="Google" id="ProtNLM"/>
    </source>
</evidence>
<dbReference type="EMBL" id="JABBXF010000014">
    <property type="protein sequence ID" value="NVK77671.1"/>
    <property type="molecule type" value="Genomic_DNA"/>
</dbReference>